<reference evidence="1" key="1">
    <citation type="submission" date="2021-02" db="EMBL/GenBank/DDBJ databases">
        <authorList>
            <person name="Nowell W R."/>
        </authorList>
    </citation>
    <scope>NUCLEOTIDE SEQUENCE</scope>
</reference>
<gene>
    <name evidence="1" type="ORF">BYL167_LOCUS75096</name>
</gene>
<comment type="caution">
    <text evidence="1">The sequence shown here is derived from an EMBL/GenBank/DDBJ whole genome shotgun (WGS) entry which is preliminary data.</text>
</comment>
<evidence type="ECO:0000313" key="2">
    <source>
        <dbReference type="Proteomes" id="UP000681967"/>
    </source>
</evidence>
<dbReference type="Proteomes" id="UP000681967">
    <property type="component" value="Unassembled WGS sequence"/>
</dbReference>
<evidence type="ECO:0000313" key="1">
    <source>
        <dbReference type="EMBL" id="CAF5162828.1"/>
    </source>
</evidence>
<name>A0A8S3GGF6_9BILA</name>
<accession>A0A8S3GGF6</accession>
<protein>
    <submittedName>
        <fullName evidence="1">Uncharacterized protein</fullName>
    </submittedName>
</protein>
<dbReference type="AlphaFoldDB" id="A0A8S3GGF6"/>
<dbReference type="EMBL" id="CAJOBH010268365">
    <property type="protein sequence ID" value="CAF5162828.1"/>
    <property type="molecule type" value="Genomic_DNA"/>
</dbReference>
<feature type="non-terminal residue" evidence="1">
    <location>
        <position position="1"/>
    </location>
</feature>
<proteinExistence type="predicted"/>
<organism evidence="1 2">
    <name type="scientific">Rotaria magnacalcarata</name>
    <dbReference type="NCBI Taxonomy" id="392030"/>
    <lineage>
        <taxon>Eukaryota</taxon>
        <taxon>Metazoa</taxon>
        <taxon>Spiralia</taxon>
        <taxon>Gnathifera</taxon>
        <taxon>Rotifera</taxon>
        <taxon>Eurotatoria</taxon>
        <taxon>Bdelloidea</taxon>
        <taxon>Philodinida</taxon>
        <taxon>Philodinidae</taxon>
        <taxon>Rotaria</taxon>
    </lineage>
</organism>
<sequence>KEIYGAKVPSNLITLTLIKFEDIMLQISTNALTFLLGYRNSLPKRESGQE</sequence>